<dbReference type="InterPro" id="IPR047124">
    <property type="entry name" value="HI_0220.2"/>
</dbReference>
<dbReference type="RefSeq" id="WP_149089507.1">
    <property type="nucleotide sequence ID" value="NZ_VKKY01000001.1"/>
</dbReference>
<dbReference type="EMBL" id="VKKY01000001">
    <property type="protein sequence ID" value="KAA3439867.1"/>
    <property type="molecule type" value="Genomic_DNA"/>
</dbReference>
<reference evidence="2 3" key="1">
    <citation type="submission" date="2019-07" db="EMBL/GenBank/DDBJ databases">
        <title>Rufibacter sp. nov., isolated from lake sediment.</title>
        <authorList>
            <person name="Qu J.-H."/>
        </authorList>
    </citation>
    <scope>NUCLEOTIDE SEQUENCE [LARGE SCALE GENOMIC DNA]</scope>
    <source>
        <strain evidence="2 3">NBS58-1</strain>
    </source>
</reference>
<sequence>MLEELLPQIRACQMCAAHLPHGPRPVLRAAASARLLIVGQAPGTKVHASGIPWDDQSGKRLRSWLGLTPDEFYNEAHVAIVPTAFCYPGTGKSGDLPPRPECFQHWHPQLLPLLPNIQLTLLIGTYAQKAFLGQNAKATLTQTVEAWQDYLPRFLPLPHPSPRNIAWFKRHPWFEREVVPTLQEIVQSLLPSS</sequence>
<accession>A0A5B6TKF9</accession>
<evidence type="ECO:0000313" key="3">
    <source>
        <dbReference type="Proteomes" id="UP000324133"/>
    </source>
</evidence>
<dbReference type="SMART" id="SM00987">
    <property type="entry name" value="UreE_C"/>
    <property type="match status" value="1"/>
</dbReference>
<dbReference type="OrthoDB" id="9789139at2"/>
<dbReference type="AlphaFoldDB" id="A0A5B6TKF9"/>
<dbReference type="PANTHER" id="PTHR42160">
    <property type="entry name" value="URACIL-DNA GLYCOSYLASE SUPERFAMILY PROTEIN"/>
    <property type="match status" value="1"/>
</dbReference>
<dbReference type="InterPro" id="IPR036895">
    <property type="entry name" value="Uracil-DNA_glycosylase-like_sf"/>
</dbReference>
<gene>
    <name evidence="2" type="ORF">FOA19_04125</name>
</gene>
<protein>
    <submittedName>
        <fullName evidence="2">Uracil-DNA glycosylase family protein</fullName>
    </submittedName>
</protein>
<evidence type="ECO:0000259" key="1">
    <source>
        <dbReference type="SMART" id="SM00986"/>
    </source>
</evidence>
<dbReference type="SUPFAM" id="SSF52141">
    <property type="entry name" value="Uracil-DNA glycosylase-like"/>
    <property type="match status" value="1"/>
</dbReference>
<proteinExistence type="predicted"/>
<feature type="domain" description="Uracil-DNA glycosylase-like" evidence="1">
    <location>
        <begin position="26"/>
        <end position="183"/>
    </location>
</feature>
<evidence type="ECO:0000313" key="2">
    <source>
        <dbReference type="EMBL" id="KAA3439867.1"/>
    </source>
</evidence>
<comment type="caution">
    <text evidence="2">The sequence shown here is derived from an EMBL/GenBank/DDBJ whole genome shotgun (WGS) entry which is preliminary data.</text>
</comment>
<dbReference type="InterPro" id="IPR005122">
    <property type="entry name" value="Uracil-DNA_glycosylase-like"/>
</dbReference>
<dbReference type="Proteomes" id="UP000324133">
    <property type="component" value="Unassembled WGS sequence"/>
</dbReference>
<dbReference type="Pfam" id="PF03167">
    <property type="entry name" value="UDG"/>
    <property type="match status" value="1"/>
</dbReference>
<dbReference type="SMART" id="SM00986">
    <property type="entry name" value="UDG"/>
    <property type="match status" value="1"/>
</dbReference>
<keyword evidence="3" id="KW-1185">Reference proteome</keyword>
<dbReference type="PANTHER" id="PTHR42160:SF1">
    <property type="entry name" value="URACIL-DNA GLYCOSYLASE SUPERFAMILY PROTEIN"/>
    <property type="match status" value="1"/>
</dbReference>
<dbReference type="Gene3D" id="3.40.470.10">
    <property type="entry name" value="Uracil-DNA glycosylase-like domain"/>
    <property type="match status" value="1"/>
</dbReference>
<name>A0A5B6TKF9_9BACT</name>
<organism evidence="2 3">
    <name type="scientific">Rufibacter hautae</name>
    <dbReference type="NCBI Taxonomy" id="2595005"/>
    <lineage>
        <taxon>Bacteria</taxon>
        <taxon>Pseudomonadati</taxon>
        <taxon>Bacteroidota</taxon>
        <taxon>Cytophagia</taxon>
        <taxon>Cytophagales</taxon>
        <taxon>Hymenobacteraceae</taxon>
        <taxon>Rufibacter</taxon>
    </lineage>
</organism>
<dbReference type="CDD" id="cd10033">
    <property type="entry name" value="UDG_like"/>
    <property type="match status" value="1"/>
</dbReference>